<evidence type="ECO:0000313" key="1">
    <source>
        <dbReference type="EMBL" id="PJJ59575.1"/>
    </source>
</evidence>
<reference evidence="1 2" key="1">
    <citation type="submission" date="2017-11" db="EMBL/GenBank/DDBJ databases">
        <title>Genomic Encyclopedia of Archaeal and Bacterial Type Strains, Phase II (KMG-II): From Individual Species to Whole Genera.</title>
        <authorList>
            <person name="Goeker M."/>
        </authorList>
    </citation>
    <scope>NUCLEOTIDE SEQUENCE [LARGE SCALE GENOMIC DNA]</scope>
    <source>
        <strain evidence="1 2">DSM 11115</strain>
    </source>
</reference>
<protein>
    <submittedName>
        <fullName evidence="1">Uncharacterized protein</fullName>
    </submittedName>
</protein>
<accession>A0A2M9BNQ6</accession>
<dbReference type="OrthoDB" id="1431329at2"/>
<dbReference type="AlphaFoldDB" id="A0A2M9BNQ6"/>
<dbReference type="EMBL" id="PGFA01000001">
    <property type="protein sequence ID" value="PJJ59575.1"/>
    <property type="molecule type" value="Genomic_DNA"/>
</dbReference>
<evidence type="ECO:0000313" key="2">
    <source>
        <dbReference type="Proteomes" id="UP000228535"/>
    </source>
</evidence>
<sequence length="210" mass="22861">MRFLRYLVSNTAIACGLAGGLLLAGCSQPLDEPAYRAYLLDPEHGLTQQTTAGAATVTCTYRPTELLVAQELHSSELPATTQVLDSLRRAYAGKTYIALDLSLGGTEIENQFVNDKTRFTQAVTYLNTGIAADVLLTGPGQQPVAAVAASYPRQYGNTGRSSLLLVFDTHTWDIRQGFELTFRDQYFGLGSPRFVFKADDVAALPVLKYN</sequence>
<dbReference type="PROSITE" id="PS51257">
    <property type="entry name" value="PROKAR_LIPOPROTEIN"/>
    <property type="match status" value="1"/>
</dbReference>
<proteinExistence type="predicted"/>
<keyword evidence="2" id="KW-1185">Reference proteome</keyword>
<dbReference type="RefSeq" id="WP_100335288.1">
    <property type="nucleotide sequence ID" value="NZ_PGFA01000001.1"/>
</dbReference>
<comment type="caution">
    <text evidence="1">The sequence shown here is derived from an EMBL/GenBank/DDBJ whole genome shotgun (WGS) entry which is preliminary data.</text>
</comment>
<name>A0A2M9BNQ6_9BACT</name>
<organism evidence="1 2">
    <name type="scientific">Hymenobacter chitinivorans DSM 11115</name>
    <dbReference type="NCBI Taxonomy" id="1121954"/>
    <lineage>
        <taxon>Bacteria</taxon>
        <taxon>Pseudomonadati</taxon>
        <taxon>Bacteroidota</taxon>
        <taxon>Cytophagia</taxon>
        <taxon>Cytophagales</taxon>
        <taxon>Hymenobacteraceae</taxon>
        <taxon>Hymenobacter</taxon>
    </lineage>
</organism>
<gene>
    <name evidence="1" type="ORF">CLV45_0994</name>
</gene>
<dbReference type="Proteomes" id="UP000228535">
    <property type="component" value="Unassembled WGS sequence"/>
</dbReference>